<keyword evidence="5 13" id="KW-0349">Heme</keyword>
<keyword evidence="17" id="KW-1185">Reference proteome</keyword>
<accession>A0A1G9G1I3</accession>
<feature type="transmembrane region" description="Helical" evidence="14">
    <location>
        <begin position="106"/>
        <end position="123"/>
    </location>
</feature>
<dbReference type="Gene3D" id="1.10.760.10">
    <property type="entry name" value="Cytochrome c-like domain"/>
    <property type="match status" value="1"/>
</dbReference>
<feature type="transmembrane region" description="Helical" evidence="14">
    <location>
        <begin position="284"/>
        <end position="301"/>
    </location>
</feature>
<dbReference type="GO" id="GO:0009055">
    <property type="term" value="F:electron transfer activity"/>
    <property type="evidence" value="ECO:0007669"/>
    <property type="project" value="InterPro"/>
</dbReference>
<keyword evidence="8" id="KW-0732">Signal</keyword>
<evidence type="ECO:0000256" key="7">
    <source>
        <dbReference type="ARBA" id="ARBA00022723"/>
    </source>
</evidence>
<evidence type="ECO:0000313" key="16">
    <source>
        <dbReference type="EMBL" id="SDK94524.1"/>
    </source>
</evidence>
<evidence type="ECO:0000256" key="13">
    <source>
        <dbReference type="PROSITE-ProRule" id="PRU00433"/>
    </source>
</evidence>
<dbReference type="EMBL" id="FNGA01000002">
    <property type="protein sequence ID" value="SDK94524.1"/>
    <property type="molecule type" value="Genomic_DNA"/>
</dbReference>
<evidence type="ECO:0000256" key="1">
    <source>
        <dbReference type="ARBA" id="ARBA00004651"/>
    </source>
</evidence>
<dbReference type="Pfam" id="PF22113">
    <property type="entry name" value="Mtrc-MtrF_II-IV_dom"/>
    <property type="match status" value="1"/>
</dbReference>
<dbReference type="RefSeq" id="WP_092160214.1">
    <property type="nucleotide sequence ID" value="NZ_FNGA01000002.1"/>
</dbReference>
<dbReference type="OrthoDB" id="9795893at2"/>
<evidence type="ECO:0000256" key="14">
    <source>
        <dbReference type="SAM" id="Phobius"/>
    </source>
</evidence>
<feature type="transmembrane region" description="Helical" evidence="14">
    <location>
        <begin position="135"/>
        <end position="157"/>
    </location>
</feature>
<keyword evidence="12 14" id="KW-0472">Membrane</keyword>
<dbReference type="PANTHER" id="PTHR35038:SF8">
    <property type="entry name" value="C-TYPE POLYHEME CYTOCHROME OMCC"/>
    <property type="match status" value="1"/>
</dbReference>
<name>A0A1G9G1I3_9BACT</name>
<comment type="similarity">
    <text evidence="2">Belongs to the cytochrome ubiquinol oxidase subunit 1 family.</text>
</comment>
<dbReference type="InterPro" id="IPR009056">
    <property type="entry name" value="Cyt_c-like_dom"/>
</dbReference>
<dbReference type="SUPFAM" id="SSF46626">
    <property type="entry name" value="Cytochrome c"/>
    <property type="match status" value="1"/>
</dbReference>
<dbReference type="GO" id="GO:0019646">
    <property type="term" value="P:aerobic electron transport chain"/>
    <property type="evidence" value="ECO:0007669"/>
    <property type="project" value="InterPro"/>
</dbReference>
<comment type="subcellular location">
    <subcellularLocation>
        <location evidence="1">Cell membrane</location>
        <topology evidence="1">Multi-pass membrane protein</topology>
    </subcellularLocation>
</comment>
<reference evidence="17" key="1">
    <citation type="submission" date="2016-10" db="EMBL/GenBank/DDBJ databases">
        <authorList>
            <person name="Varghese N."/>
            <person name="Submissions S."/>
        </authorList>
    </citation>
    <scope>NUCLEOTIDE SEQUENCE [LARGE SCALE GENOMIC DNA]</scope>
    <source>
        <strain evidence="17">DSM 16995</strain>
    </source>
</reference>
<dbReference type="GO" id="GO:0046872">
    <property type="term" value="F:metal ion binding"/>
    <property type="evidence" value="ECO:0007669"/>
    <property type="project" value="UniProtKB-KW"/>
</dbReference>
<dbReference type="SUPFAM" id="SSF48695">
    <property type="entry name" value="Multiheme cytochromes"/>
    <property type="match status" value="1"/>
</dbReference>
<dbReference type="InterPro" id="IPR051829">
    <property type="entry name" value="Multiheme_Cytochr_ET"/>
</dbReference>
<evidence type="ECO:0000256" key="3">
    <source>
        <dbReference type="ARBA" id="ARBA00022448"/>
    </source>
</evidence>
<feature type="transmembrane region" description="Helical" evidence="14">
    <location>
        <begin position="63"/>
        <end position="86"/>
    </location>
</feature>
<dbReference type="Gene3D" id="1.10.1130.10">
    <property type="entry name" value="Flavocytochrome C3, Chain A"/>
    <property type="match status" value="1"/>
</dbReference>
<evidence type="ECO:0000256" key="8">
    <source>
        <dbReference type="ARBA" id="ARBA00022729"/>
    </source>
</evidence>
<dbReference type="InterPro" id="IPR054337">
    <property type="entry name" value="Mtrc-MtrF-like_dom_II/IV"/>
</dbReference>
<dbReference type="GO" id="GO:0070069">
    <property type="term" value="C:cytochrome complex"/>
    <property type="evidence" value="ECO:0007669"/>
    <property type="project" value="InterPro"/>
</dbReference>
<dbReference type="InterPro" id="IPR002585">
    <property type="entry name" value="Cyt-d_ubiquinol_oxidase_su_1"/>
</dbReference>
<dbReference type="PROSITE" id="PS51007">
    <property type="entry name" value="CYTC"/>
    <property type="match status" value="1"/>
</dbReference>
<keyword evidence="11 13" id="KW-0408">Iron</keyword>
<dbReference type="Pfam" id="PF01654">
    <property type="entry name" value="Cyt_bd_oxida_I"/>
    <property type="match status" value="1"/>
</dbReference>
<keyword evidence="7 13" id="KW-0479">Metal-binding</keyword>
<proteinExistence type="inferred from homology"/>
<evidence type="ECO:0000256" key="10">
    <source>
        <dbReference type="ARBA" id="ARBA00022989"/>
    </source>
</evidence>
<organism evidence="16 17">
    <name type="scientific">Maridesulfovibrio ferrireducens</name>
    <dbReference type="NCBI Taxonomy" id="246191"/>
    <lineage>
        <taxon>Bacteria</taxon>
        <taxon>Pseudomonadati</taxon>
        <taxon>Thermodesulfobacteriota</taxon>
        <taxon>Desulfovibrionia</taxon>
        <taxon>Desulfovibrionales</taxon>
        <taxon>Desulfovibrionaceae</taxon>
        <taxon>Maridesulfovibrio</taxon>
    </lineage>
</organism>
<keyword evidence="10 14" id="KW-1133">Transmembrane helix</keyword>
<keyword evidence="4" id="KW-1003">Cell membrane</keyword>
<sequence length="822" mass="91819">MEYPIWHLTTFGGGFWIAFIATIHVFVAQFAVGGGLFLVLSEQMAYRTGSDELLDYVKKHSKFFLLLTMVFGGVSGVALWFSMALLSPQGALILVREFLFAWATEWVWFVGEIVALLIYFYSWDKMSRSDHIKIGWFYFIFAWLSLFTINGVVGFMLTPGEWLQTHDFWDGIFNPTFWPQLFFRSFLSVMLAGLFGFVTAAWLKDPVIRCKMVRLCSIWTLLGLILLLPCGYWYLMALPPEQAEMILNKSHRVAYFLKMYQITAPIILVGGLIMAICMPRKVKFPSALILLLIALVFYGSFEFIREAGRKPYVLWGVVYSNSVMVDKAAEMEGKSLLQEAKWVPDNLRKITDENKLKAGAWLYQMECVSCHAINGPMNDIVPRTAKYSAAGLDAFISGMGKLSKYMSPFLGDETERMALAEYIDSLSPQVKTVLADVKEAKVEPAPFVADQEYVLMAWPLEGLRLIVESEGRVSVSESGSKVRAQLLLRGDPPEVVTDDVKIICELKNAHQPYKMKVKDGFFESPSINALPYSDDGYQPLPLVEVSAVDGAGEILATTTIVLPVSTRASCNNCHGGDWAVKDQGGLAAQTADDFLKIHDRDNYTDFVARVESDACDTIDCLSCHDGDTQLDLSTALHGFHAVYLSGKDNEACTMCHPQESLRGLHRTVGMECVNCHGVMENHALALLKAEEDKPVAKDLIGLLMPVDMEMEEINPRTPWTQEPDCLTCHVDFAGPDTDSAFNVWNEDKSELFRNRKDEMDAVMCAACHNAPHAVFPAEDERDNLRALQYMGEAKPIGSGGTCTVCHENDMDYAAHHPGMGLE</sequence>
<protein>
    <submittedName>
        <fullName evidence="16">Cytochrome bd terminal oxidase subunit I</fullName>
    </submittedName>
</protein>
<evidence type="ECO:0000313" key="17">
    <source>
        <dbReference type="Proteomes" id="UP000199053"/>
    </source>
</evidence>
<feature type="transmembrane region" description="Helical" evidence="14">
    <location>
        <begin position="255"/>
        <end position="277"/>
    </location>
</feature>
<dbReference type="Proteomes" id="UP000199053">
    <property type="component" value="Unassembled WGS sequence"/>
</dbReference>
<evidence type="ECO:0000256" key="4">
    <source>
        <dbReference type="ARBA" id="ARBA00022475"/>
    </source>
</evidence>
<dbReference type="GO" id="GO:0005886">
    <property type="term" value="C:plasma membrane"/>
    <property type="evidence" value="ECO:0007669"/>
    <property type="project" value="UniProtKB-SubCell"/>
</dbReference>
<feature type="transmembrane region" description="Helical" evidence="14">
    <location>
        <begin position="15"/>
        <end position="40"/>
    </location>
</feature>
<dbReference type="PANTHER" id="PTHR35038">
    <property type="entry name" value="DISSIMILATORY SULFITE REDUCTASE SIRA"/>
    <property type="match status" value="1"/>
</dbReference>
<evidence type="ECO:0000256" key="12">
    <source>
        <dbReference type="ARBA" id="ARBA00023136"/>
    </source>
</evidence>
<evidence type="ECO:0000259" key="15">
    <source>
        <dbReference type="PROSITE" id="PS51007"/>
    </source>
</evidence>
<evidence type="ECO:0000256" key="5">
    <source>
        <dbReference type="ARBA" id="ARBA00022617"/>
    </source>
</evidence>
<dbReference type="InterPro" id="IPR036280">
    <property type="entry name" value="Multihaem_cyt_sf"/>
</dbReference>
<keyword evidence="9" id="KW-0249">Electron transport</keyword>
<dbReference type="GO" id="GO:0020037">
    <property type="term" value="F:heme binding"/>
    <property type="evidence" value="ECO:0007669"/>
    <property type="project" value="InterPro"/>
</dbReference>
<feature type="domain" description="Cytochrome c" evidence="15">
    <location>
        <begin position="354"/>
        <end position="427"/>
    </location>
</feature>
<dbReference type="STRING" id="246191.SAMN05660337_1795"/>
<dbReference type="InterPro" id="IPR036909">
    <property type="entry name" value="Cyt_c-like_dom_sf"/>
</dbReference>
<feature type="transmembrane region" description="Helical" evidence="14">
    <location>
        <begin position="177"/>
        <end position="203"/>
    </location>
</feature>
<feature type="transmembrane region" description="Helical" evidence="14">
    <location>
        <begin position="215"/>
        <end position="235"/>
    </location>
</feature>
<evidence type="ECO:0000256" key="2">
    <source>
        <dbReference type="ARBA" id="ARBA00009819"/>
    </source>
</evidence>
<dbReference type="AlphaFoldDB" id="A0A1G9G1I3"/>
<evidence type="ECO:0000256" key="6">
    <source>
        <dbReference type="ARBA" id="ARBA00022692"/>
    </source>
</evidence>
<keyword evidence="3" id="KW-0813">Transport</keyword>
<gene>
    <name evidence="16" type="ORF">SAMN05660337_1795</name>
</gene>
<evidence type="ECO:0000256" key="11">
    <source>
        <dbReference type="ARBA" id="ARBA00023004"/>
    </source>
</evidence>
<keyword evidence="6 14" id="KW-0812">Transmembrane</keyword>
<evidence type="ECO:0000256" key="9">
    <source>
        <dbReference type="ARBA" id="ARBA00022982"/>
    </source>
</evidence>